<sequence length="124" mass="15153">MKRSGYKYQIEQKLLNEDWEIKTMDSNFEWWDDEHWKMEYKYDSKLSFFLCFIVDPMFEKPRKKGQGIHEVKASTEFPKNWNDNEHTIASISMTKRKFEIKLAEFMNDIIEFKKEKTTANNSYK</sequence>
<dbReference type="RefSeq" id="WP_206170478.1">
    <property type="nucleotide sequence ID" value="NZ_CP030104.1"/>
</dbReference>
<proteinExistence type="predicted"/>
<gene>
    <name evidence="1" type="ORF">HME9304_03216</name>
</gene>
<organism evidence="1 2">
    <name type="scientific">Flagellimonas maritima</name>
    <dbReference type="NCBI Taxonomy" id="1383885"/>
    <lineage>
        <taxon>Bacteria</taxon>
        <taxon>Pseudomonadati</taxon>
        <taxon>Bacteroidota</taxon>
        <taxon>Flavobacteriia</taxon>
        <taxon>Flavobacteriales</taxon>
        <taxon>Flavobacteriaceae</taxon>
        <taxon>Flagellimonas</taxon>
    </lineage>
</organism>
<evidence type="ECO:0000313" key="2">
    <source>
        <dbReference type="Proteomes" id="UP000248536"/>
    </source>
</evidence>
<reference evidence="1 2" key="1">
    <citation type="submission" date="2018-06" db="EMBL/GenBank/DDBJ databases">
        <title>Spongiibacterium sp. HME9304 Genome sequencing and assembly.</title>
        <authorList>
            <person name="Kang H."/>
            <person name="Kim H."/>
            <person name="Joh K."/>
        </authorList>
    </citation>
    <scope>NUCLEOTIDE SEQUENCE [LARGE SCALE GENOMIC DNA]</scope>
    <source>
        <strain evidence="1 2">HME9304</strain>
    </source>
</reference>
<dbReference type="AlphaFoldDB" id="A0A2Z4LXC9"/>
<keyword evidence="2" id="KW-1185">Reference proteome</keyword>
<dbReference type="EMBL" id="CP030104">
    <property type="protein sequence ID" value="AWX46184.1"/>
    <property type="molecule type" value="Genomic_DNA"/>
</dbReference>
<name>A0A2Z4LXC9_9FLAO</name>
<protein>
    <submittedName>
        <fullName evidence="1">Uncharacterized protein</fullName>
    </submittedName>
</protein>
<dbReference type="Proteomes" id="UP000248536">
    <property type="component" value="Chromosome"/>
</dbReference>
<dbReference type="KEGG" id="spon:HME9304_03216"/>
<evidence type="ECO:0000313" key="1">
    <source>
        <dbReference type="EMBL" id="AWX46184.1"/>
    </source>
</evidence>
<accession>A0A2Z4LXC9</accession>